<proteinExistence type="predicted"/>
<dbReference type="InterPro" id="IPR035919">
    <property type="entry name" value="EAL_sf"/>
</dbReference>
<evidence type="ECO:0000313" key="4">
    <source>
        <dbReference type="Proteomes" id="UP000248146"/>
    </source>
</evidence>
<dbReference type="InterPro" id="IPR016032">
    <property type="entry name" value="Sig_transdc_resp-reg_C-effctor"/>
</dbReference>
<sequence>MFILFALVVASAAAWLWVKILSPMVSEWVAHYRIRKMNTPSYAAFRLAKLARERVALLYKQEGLWSGKTSSALKAWCGLDELELNRCVNARYRASFLRALSLALKHGQTTVRVLDDACIKTLSLRLVRDEAREDVVYCYIDEVERGLELASLKWSVLVGEEGLQAQSLLFLRVMQDASCVELFEYEKAIAQLSRRAEVVACVVANNVICLRLEPALIAERLEDYVCSLKREVRDLLNDSLSVADGYWLPGWLFGVLGEAKAFGLVKRWRYKAGDFNGLEYASFDQGVPEHVVESLRLPRVRFALQPLVDLRHGSVCGFELLCRGVDEVGEVAAADLLRLYGLHGCDFYILSKALETSAWMLNALTLNESTKFIVNVDAKMLGHSRFFQHLSEAMLRFSINPRRLVIELVEDSSIASYSQIEQSISKIRSLGVDLSIDDFGRGFSSISRVANLEWTCIKFEADIFFAPDASPFIRKVYAEIKKYAKRRGAKVVLERVESTEELLRILDEGNEVDCVQGYCFAKPMYAEELVSGFKRLQQEVKEKLGGLTQSHSIYDISHVDVADLEGMEELAELTPKERLVLLQVVKGKDYTAIAVEQGINYATIAWHMKKIFVKLGVCNKTEAVSYVTGLLMGDGKSLRAS</sequence>
<dbReference type="RefSeq" id="WP_110683989.1">
    <property type="nucleotide sequence ID" value="NZ_QJRX01000011.1"/>
</dbReference>
<dbReference type="PROSITE" id="PS50883">
    <property type="entry name" value="EAL"/>
    <property type="match status" value="1"/>
</dbReference>
<dbReference type="CDD" id="cd06170">
    <property type="entry name" value="LuxR_C_like"/>
    <property type="match status" value="1"/>
</dbReference>
<name>A0A2V4KQI6_AQUAC</name>
<dbReference type="InterPro" id="IPR050706">
    <property type="entry name" value="Cyclic-di-GMP_PDE-like"/>
</dbReference>
<dbReference type="GO" id="GO:0003677">
    <property type="term" value="F:DNA binding"/>
    <property type="evidence" value="ECO:0007669"/>
    <property type="project" value="InterPro"/>
</dbReference>
<organism evidence="3 4">
    <name type="scientific">Aquipseudomonas alcaligenes</name>
    <name type="common">Pseudomonas alcaligenes</name>
    <dbReference type="NCBI Taxonomy" id="43263"/>
    <lineage>
        <taxon>Bacteria</taxon>
        <taxon>Pseudomonadati</taxon>
        <taxon>Pseudomonadota</taxon>
        <taxon>Gammaproteobacteria</taxon>
        <taxon>Pseudomonadales</taxon>
        <taxon>Pseudomonadaceae</taxon>
        <taxon>Aquipseudomonas</taxon>
    </lineage>
</organism>
<dbReference type="InterPro" id="IPR036388">
    <property type="entry name" value="WH-like_DNA-bd_sf"/>
</dbReference>
<dbReference type="SMART" id="SM00052">
    <property type="entry name" value="EAL"/>
    <property type="match status" value="1"/>
</dbReference>
<protein>
    <recommendedName>
        <fullName evidence="5">EAL domain-containing protein</fullName>
    </recommendedName>
</protein>
<dbReference type="Pfam" id="PF00563">
    <property type="entry name" value="EAL"/>
    <property type="match status" value="1"/>
</dbReference>
<reference evidence="3 4" key="1">
    <citation type="submission" date="2018-06" db="EMBL/GenBank/DDBJ databases">
        <title>Pseudomonas diversity within urban Lake Michigan freshwaters.</title>
        <authorList>
            <person name="Batrich M."/>
            <person name="Hatzopoulos T."/>
            <person name="Putonti C."/>
        </authorList>
    </citation>
    <scope>NUCLEOTIDE SEQUENCE [LARGE SCALE GENOMIC DNA]</scope>
    <source>
        <strain evidence="3 4">MB-090714</strain>
    </source>
</reference>
<dbReference type="Proteomes" id="UP000248146">
    <property type="component" value="Unassembled WGS sequence"/>
</dbReference>
<feature type="domain" description="HTH luxR-type" evidence="1">
    <location>
        <begin position="566"/>
        <end position="631"/>
    </location>
</feature>
<dbReference type="SUPFAM" id="SSF141868">
    <property type="entry name" value="EAL domain-like"/>
    <property type="match status" value="1"/>
</dbReference>
<dbReference type="PANTHER" id="PTHR33121:SF70">
    <property type="entry name" value="SIGNALING PROTEIN YKOW"/>
    <property type="match status" value="1"/>
</dbReference>
<evidence type="ECO:0000313" key="3">
    <source>
        <dbReference type="EMBL" id="PYC20224.1"/>
    </source>
</evidence>
<dbReference type="GO" id="GO:0071111">
    <property type="term" value="F:cyclic-guanylate-specific phosphodiesterase activity"/>
    <property type="evidence" value="ECO:0007669"/>
    <property type="project" value="InterPro"/>
</dbReference>
<dbReference type="PROSITE" id="PS50043">
    <property type="entry name" value="HTH_LUXR_2"/>
    <property type="match status" value="1"/>
</dbReference>
<accession>A0A2V4KQI6</accession>
<gene>
    <name evidence="3" type="ORF">DMO17_18680</name>
</gene>
<dbReference type="SUPFAM" id="SSF46894">
    <property type="entry name" value="C-terminal effector domain of the bipartite response regulators"/>
    <property type="match status" value="1"/>
</dbReference>
<dbReference type="PANTHER" id="PTHR33121">
    <property type="entry name" value="CYCLIC DI-GMP PHOSPHODIESTERASE PDEF"/>
    <property type="match status" value="1"/>
</dbReference>
<feature type="domain" description="EAL" evidence="2">
    <location>
        <begin position="284"/>
        <end position="537"/>
    </location>
</feature>
<dbReference type="InterPro" id="IPR000792">
    <property type="entry name" value="Tscrpt_reg_LuxR_C"/>
</dbReference>
<dbReference type="CDD" id="cd01948">
    <property type="entry name" value="EAL"/>
    <property type="match status" value="1"/>
</dbReference>
<comment type="caution">
    <text evidence="3">The sequence shown here is derived from an EMBL/GenBank/DDBJ whole genome shotgun (WGS) entry which is preliminary data.</text>
</comment>
<dbReference type="InterPro" id="IPR001633">
    <property type="entry name" value="EAL_dom"/>
</dbReference>
<evidence type="ECO:0000259" key="1">
    <source>
        <dbReference type="PROSITE" id="PS50043"/>
    </source>
</evidence>
<dbReference type="EMBL" id="QJRX01000011">
    <property type="protein sequence ID" value="PYC20224.1"/>
    <property type="molecule type" value="Genomic_DNA"/>
</dbReference>
<dbReference type="Pfam" id="PF00196">
    <property type="entry name" value="GerE"/>
    <property type="match status" value="1"/>
</dbReference>
<evidence type="ECO:0000259" key="2">
    <source>
        <dbReference type="PROSITE" id="PS50883"/>
    </source>
</evidence>
<dbReference type="AlphaFoldDB" id="A0A2V4KQI6"/>
<dbReference type="SMART" id="SM00421">
    <property type="entry name" value="HTH_LUXR"/>
    <property type="match status" value="1"/>
</dbReference>
<dbReference type="OrthoDB" id="9804951at2"/>
<dbReference type="GO" id="GO:0006355">
    <property type="term" value="P:regulation of DNA-templated transcription"/>
    <property type="evidence" value="ECO:0007669"/>
    <property type="project" value="InterPro"/>
</dbReference>
<evidence type="ECO:0008006" key="5">
    <source>
        <dbReference type="Google" id="ProtNLM"/>
    </source>
</evidence>
<dbReference type="Gene3D" id="3.20.20.450">
    <property type="entry name" value="EAL domain"/>
    <property type="match status" value="1"/>
</dbReference>
<dbReference type="Gene3D" id="1.10.10.10">
    <property type="entry name" value="Winged helix-like DNA-binding domain superfamily/Winged helix DNA-binding domain"/>
    <property type="match status" value="1"/>
</dbReference>